<dbReference type="SUPFAM" id="SSF56300">
    <property type="entry name" value="Metallo-dependent phosphatases"/>
    <property type="match status" value="1"/>
</dbReference>
<protein>
    <submittedName>
        <fullName evidence="3">Poly-gamma-glutamate synthesis protein (Capsule biosynthesis protein)</fullName>
    </submittedName>
</protein>
<name>A0A1M6E176_9CLOT</name>
<dbReference type="InterPro" id="IPR029052">
    <property type="entry name" value="Metallo-depent_PP-like"/>
</dbReference>
<evidence type="ECO:0000313" key="4">
    <source>
        <dbReference type="Proteomes" id="UP000184241"/>
    </source>
</evidence>
<reference evidence="3 4" key="1">
    <citation type="submission" date="2016-11" db="EMBL/GenBank/DDBJ databases">
        <authorList>
            <person name="Jaros S."/>
            <person name="Januszkiewicz K."/>
            <person name="Wedrychowicz H."/>
        </authorList>
    </citation>
    <scope>NUCLEOTIDE SEQUENCE [LARGE SCALE GENOMIC DNA]</scope>
    <source>
        <strain evidence="3 4">DSM 6191</strain>
    </source>
</reference>
<evidence type="ECO:0000313" key="3">
    <source>
        <dbReference type="EMBL" id="SHI79028.1"/>
    </source>
</evidence>
<gene>
    <name evidence="3" type="ORF">SAMN02745941_04351</name>
</gene>
<dbReference type="AlphaFoldDB" id="A0A1M6E176"/>
<dbReference type="PANTHER" id="PTHR33393">
    <property type="entry name" value="POLYGLUTAMINE SYNTHESIS ACCESSORY PROTEIN RV0574C-RELATED"/>
    <property type="match status" value="1"/>
</dbReference>
<dbReference type="RefSeq" id="WP_083553622.1">
    <property type="nucleotide sequence ID" value="NZ_FQXU01000020.1"/>
</dbReference>
<dbReference type="InterPro" id="IPR019079">
    <property type="entry name" value="Capsule_synth_CapA"/>
</dbReference>
<accession>A0A1M6E176</accession>
<proteinExistence type="inferred from homology"/>
<dbReference type="PANTHER" id="PTHR33393:SF11">
    <property type="entry name" value="POLYGLUTAMINE SYNTHESIS ACCESSORY PROTEIN RV0574C-RELATED"/>
    <property type="match status" value="1"/>
</dbReference>
<dbReference type="Gene3D" id="3.60.21.10">
    <property type="match status" value="1"/>
</dbReference>
<dbReference type="Pfam" id="PF09587">
    <property type="entry name" value="PGA_cap"/>
    <property type="match status" value="1"/>
</dbReference>
<dbReference type="SMART" id="SM00854">
    <property type="entry name" value="PGA_cap"/>
    <property type="match status" value="1"/>
</dbReference>
<feature type="domain" description="Capsule synthesis protein CapA" evidence="2">
    <location>
        <begin position="77"/>
        <end position="309"/>
    </location>
</feature>
<comment type="similarity">
    <text evidence="1">Belongs to the CapA family.</text>
</comment>
<organism evidence="3 4">
    <name type="scientific">Clostridium intestinale DSM 6191</name>
    <dbReference type="NCBI Taxonomy" id="1121320"/>
    <lineage>
        <taxon>Bacteria</taxon>
        <taxon>Bacillati</taxon>
        <taxon>Bacillota</taxon>
        <taxon>Clostridia</taxon>
        <taxon>Eubacteriales</taxon>
        <taxon>Clostridiaceae</taxon>
        <taxon>Clostridium</taxon>
    </lineage>
</organism>
<dbReference type="CDD" id="cd07381">
    <property type="entry name" value="MPP_CapA"/>
    <property type="match status" value="1"/>
</dbReference>
<evidence type="ECO:0000256" key="1">
    <source>
        <dbReference type="ARBA" id="ARBA00005662"/>
    </source>
</evidence>
<dbReference type="InterPro" id="IPR052169">
    <property type="entry name" value="CW_Biosynth-Accessory"/>
</dbReference>
<evidence type="ECO:0000259" key="2">
    <source>
        <dbReference type="SMART" id="SM00854"/>
    </source>
</evidence>
<sequence length="389" mass="43944">MRRENIKKRRRKKRKRILSVVLIIGLLLIIIPTAFVISKNILEKNISKNQDKTPEEDTTQNEKPVEPVKQDVKEEVIISAAGDSTLGTDTKFSGETLPAVFNTTGKNYAYFYQNVYDIFSKDDYTFVNLETTFTDATAKKDKGAPPYYHFKGPKDYVNILTSGSIEGVTVANNHIYDYGQQGFNDTIEVLKGAKVDIAGEGYKIVKEIKGIKFGFLGYQAWSDTKELRDKIKADIAELKNSGCEVVIPYFHWGIEGQYKPYDVQVNIGRYAIDSGADLVLGSHPHVVQTLENYKGKLIVYSFGNFCFGGNNNPTDKRTFILQAKLNFTNGKLEQTSFKVIPCSVSSVNNKNDYRPTPMKDQNKTNLLKFLNELSPTLNGEIKDEFFQIQ</sequence>
<dbReference type="EMBL" id="FQXU01000020">
    <property type="protein sequence ID" value="SHI79028.1"/>
    <property type="molecule type" value="Genomic_DNA"/>
</dbReference>
<dbReference type="Proteomes" id="UP000184241">
    <property type="component" value="Unassembled WGS sequence"/>
</dbReference>